<evidence type="ECO:0000313" key="1">
    <source>
        <dbReference type="EMBL" id="KAK3725346.1"/>
    </source>
</evidence>
<proteinExistence type="predicted"/>
<gene>
    <name evidence="1" type="ORF">LTR37_000316</name>
</gene>
<name>A0ACC3P114_9PEZI</name>
<protein>
    <submittedName>
        <fullName evidence="1">Uncharacterized protein</fullName>
    </submittedName>
</protein>
<reference evidence="1" key="1">
    <citation type="submission" date="2023-07" db="EMBL/GenBank/DDBJ databases">
        <title>Black Yeasts Isolated from many extreme environments.</title>
        <authorList>
            <person name="Coleine C."/>
            <person name="Stajich J.E."/>
            <person name="Selbmann L."/>
        </authorList>
    </citation>
    <scope>NUCLEOTIDE SEQUENCE</scope>
    <source>
        <strain evidence="1">CCFEE 5714</strain>
    </source>
</reference>
<dbReference type="Proteomes" id="UP001281147">
    <property type="component" value="Unassembled WGS sequence"/>
</dbReference>
<dbReference type="EMBL" id="JAUTXU010000002">
    <property type="protein sequence ID" value="KAK3725346.1"/>
    <property type="molecule type" value="Genomic_DNA"/>
</dbReference>
<keyword evidence="2" id="KW-1185">Reference proteome</keyword>
<evidence type="ECO:0000313" key="2">
    <source>
        <dbReference type="Proteomes" id="UP001281147"/>
    </source>
</evidence>
<sequence length="306" mass="34326">MILGGYSINWVFLMLPATFDHGSKLKVSKQVIGILAVVVLTVGFSLTALLTFAIRNPLFQADAIFLPSLISCALGLLTIFYNFLISSRYVWNIPALLLIVASAVSTIVYGGLLIYTHRKIRIVRSQNLTPFSSMMPLQPETSRETLVSRWQDPGYYENYVRNMFPSSAPRPAPNTGYDPNSITEEEMQRQQMLMLLLQQTQVPGADANSSTFHIDWQGQDQDDSAPAQGFYAPNSSSVGSPWSGYPSSGHSRQRTNDDFRPWDGVWRNPVPVPAAGRGRDTSDQWGARPRSQEHREQRRREIESGR</sequence>
<organism evidence="1 2">
    <name type="scientific">Vermiconidia calcicola</name>
    <dbReference type="NCBI Taxonomy" id="1690605"/>
    <lineage>
        <taxon>Eukaryota</taxon>
        <taxon>Fungi</taxon>
        <taxon>Dikarya</taxon>
        <taxon>Ascomycota</taxon>
        <taxon>Pezizomycotina</taxon>
        <taxon>Dothideomycetes</taxon>
        <taxon>Dothideomycetidae</taxon>
        <taxon>Mycosphaerellales</taxon>
        <taxon>Extremaceae</taxon>
        <taxon>Vermiconidia</taxon>
    </lineage>
</organism>
<comment type="caution">
    <text evidence="1">The sequence shown here is derived from an EMBL/GenBank/DDBJ whole genome shotgun (WGS) entry which is preliminary data.</text>
</comment>
<accession>A0ACC3P114</accession>